<dbReference type="EMBL" id="WKJK01000003">
    <property type="protein sequence ID" value="MRW89863.1"/>
    <property type="molecule type" value="Genomic_DNA"/>
</dbReference>
<dbReference type="Gene3D" id="3.10.20.30">
    <property type="match status" value="1"/>
</dbReference>
<dbReference type="GO" id="GO:0140647">
    <property type="term" value="P:P450-containing electron transport chain"/>
    <property type="evidence" value="ECO:0007669"/>
    <property type="project" value="InterPro"/>
</dbReference>
<accession>A0A6I2KVN0</accession>
<proteinExistence type="inferred from homology"/>
<evidence type="ECO:0000259" key="7">
    <source>
        <dbReference type="PROSITE" id="PS51085"/>
    </source>
</evidence>
<comment type="caution">
    <text evidence="8">The sequence shown here is derived from an EMBL/GenBank/DDBJ whole genome shotgun (WGS) entry which is preliminary data.</text>
</comment>
<dbReference type="AlphaFoldDB" id="A0A6I2KVN0"/>
<dbReference type="GO" id="GO:0046872">
    <property type="term" value="F:metal ion binding"/>
    <property type="evidence" value="ECO:0007669"/>
    <property type="project" value="UniProtKB-KW"/>
</dbReference>
<dbReference type="PANTHER" id="PTHR23426">
    <property type="entry name" value="FERREDOXIN/ADRENODOXIN"/>
    <property type="match status" value="1"/>
</dbReference>
<evidence type="ECO:0000256" key="4">
    <source>
        <dbReference type="ARBA" id="ARBA00023004"/>
    </source>
</evidence>
<evidence type="ECO:0000256" key="5">
    <source>
        <dbReference type="ARBA" id="ARBA00023014"/>
    </source>
</evidence>
<evidence type="ECO:0000313" key="8">
    <source>
        <dbReference type="EMBL" id="MRW89863.1"/>
    </source>
</evidence>
<evidence type="ECO:0000256" key="1">
    <source>
        <dbReference type="ARBA" id="ARBA00010914"/>
    </source>
</evidence>
<dbReference type="RefSeq" id="WP_154374752.1">
    <property type="nucleotide sequence ID" value="NZ_WKJK01000003.1"/>
</dbReference>
<dbReference type="GO" id="GO:0051537">
    <property type="term" value="F:2 iron, 2 sulfur cluster binding"/>
    <property type="evidence" value="ECO:0007669"/>
    <property type="project" value="UniProtKB-KW"/>
</dbReference>
<keyword evidence="4" id="KW-0408">Iron</keyword>
<organism evidence="8 9">
    <name type="scientific">Duganella guangzhouensis</name>
    <dbReference type="NCBI Taxonomy" id="2666084"/>
    <lineage>
        <taxon>Bacteria</taxon>
        <taxon>Pseudomonadati</taxon>
        <taxon>Pseudomonadota</taxon>
        <taxon>Betaproteobacteria</taxon>
        <taxon>Burkholderiales</taxon>
        <taxon>Oxalobacteraceae</taxon>
        <taxon>Telluria group</taxon>
        <taxon>Duganella</taxon>
    </lineage>
</organism>
<keyword evidence="2" id="KW-0001">2Fe-2S</keyword>
<keyword evidence="3" id="KW-0479">Metal-binding</keyword>
<gene>
    <name evidence="8" type="ORF">GJ699_07695</name>
</gene>
<feature type="domain" description="2Fe-2S ferredoxin-type" evidence="7">
    <location>
        <begin position="2"/>
        <end position="105"/>
    </location>
</feature>
<protein>
    <submittedName>
        <fullName evidence="8">2Fe-2S iron-sulfur cluster binding domain-containing protein</fullName>
    </submittedName>
</protein>
<dbReference type="InterPro" id="IPR012675">
    <property type="entry name" value="Beta-grasp_dom_sf"/>
</dbReference>
<keyword evidence="5" id="KW-0411">Iron-sulfur</keyword>
<dbReference type="CDD" id="cd00207">
    <property type="entry name" value="fer2"/>
    <property type="match status" value="1"/>
</dbReference>
<dbReference type="InterPro" id="IPR036010">
    <property type="entry name" value="2Fe-2S_ferredoxin-like_sf"/>
</dbReference>
<dbReference type="GO" id="GO:0009055">
    <property type="term" value="F:electron transfer activity"/>
    <property type="evidence" value="ECO:0007669"/>
    <property type="project" value="TreeGrafter"/>
</dbReference>
<dbReference type="InterPro" id="IPR001041">
    <property type="entry name" value="2Fe-2S_ferredoxin-type"/>
</dbReference>
<evidence type="ECO:0000313" key="9">
    <source>
        <dbReference type="Proteomes" id="UP000433309"/>
    </source>
</evidence>
<comment type="similarity">
    <text evidence="1">Belongs to the adrenodoxin/putidaredoxin family.</text>
</comment>
<sequence length="105" mass="10690">MVHITFIQPDGSSKSMQAVAGRSLMEAAVRHNVAGIAAECGGSCSCGTCHVHVDPAWQERLGAAGGDEAATLDYASNLQPNSRLACQIVVGEALDGLVVRVAAAA</sequence>
<dbReference type="Proteomes" id="UP000433309">
    <property type="component" value="Unassembled WGS sequence"/>
</dbReference>
<dbReference type="Pfam" id="PF00111">
    <property type="entry name" value="Fer2"/>
    <property type="match status" value="1"/>
</dbReference>
<dbReference type="SUPFAM" id="SSF54292">
    <property type="entry name" value="2Fe-2S ferredoxin-like"/>
    <property type="match status" value="1"/>
</dbReference>
<dbReference type="PROSITE" id="PS51085">
    <property type="entry name" value="2FE2S_FER_2"/>
    <property type="match status" value="1"/>
</dbReference>
<comment type="cofactor">
    <cofactor evidence="6">
        <name>[2Fe-2S] cluster</name>
        <dbReference type="ChEBI" id="CHEBI:190135"/>
    </cofactor>
</comment>
<name>A0A6I2KVN0_9BURK</name>
<evidence type="ECO:0000256" key="3">
    <source>
        <dbReference type="ARBA" id="ARBA00022723"/>
    </source>
</evidence>
<dbReference type="GO" id="GO:0005829">
    <property type="term" value="C:cytosol"/>
    <property type="evidence" value="ECO:0007669"/>
    <property type="project" value="TreeGrafter"/>
</dbReference>
<dbReference type="InterPro" id="IPR001055">
    <property type="entry name" value="Adrenodoxin-like"/>
</dbReference>
<evidence type="ECO:0000256" key="2">
    <source>
        <dbReference type="ARBA" id="ARBA00022714"/>
    </source>
</evidence>
<reference evidence="8 9" key="1">
    <citation type="submission" date="2019-11" db="EMBL/GenBank/DDBJ databases">
        <title>Novel species isolated from a subtropical stream in China.</title>
        <authorList>
            <person name="Lu H."/>
        </authorList>
    </citation>
    <scope>NUCLEOTIDE SEQUENCE [LARGE SCALE GENOMIC DNA]</scope>
    <source>
        <strain evidence="8 9">FT80W</strain>
    </source>
</reference>
<keyword evidence="9" id="KW-1185">Reference proteome</keyword>
<dbReference type="PRINTS" id="PR00355">
    <property type="entry name" value="ADRENODOXIN"/>
</dbReference>
<evidence type="ECO:0000256" key="6">
    <source>
        <dbReference type="ARBA" id="ARBA00034078"/>
    </source>
</evidence>
<dbReference type="PANTHER" id="PTHR23426:SF65">
    <property type="entry name" value="FERREDOXIN-2, MITOCHONDRIAL"/>
    <property type="match status" value="1"/>
</dbReference>